<sequence length="355" mass="38011">MAQLHGTTRPSPGYGGYSGYGGYGWLERHSRQKQEASTSAARSQESLPRRPVGTPRQVVVISLQSRSPSPVSHRVSRFSTTMTTPVQVGREARTAPSTPAQTYRGVSSGIVAAPKSQCLGTPRSSATLNRTSRKPVVLPAWPSLAAWTTYQPGQLSTSAGTPEQRTVGTVSTLVKRQVSTASAVERQISTASAPVTEQFSKAGTLLSHGRSLSSSGRFSSTLAWSPRTVASSFHLSPRVQKFVLKPCSSFPSATTPRVPPVVHIDLTSAQTPAASQVKATPRSGRELRARAISPREAKIEAVPRSKAIGSEDSDEDSDEVKELSSDSWAMARHREDGRMPSAERQLCRLPGTVVL</sequence>
<comment type="caution">
    <text evidence="2">The sequence shown here is derived from an EMBL/GenBank/DDBJ whole genome shotgun (WGS) entry which is preliminary data.</text>
</comment>
<evidence type="ECO:0000313" key="3">
    <source>
        <dbReference type="EMBL" id="CAL4778731.1"/>
    </source>
</evidence>
<feature type="region of interest" description="Disordered" evidence="1">
    <location>
        <begin position="1"/>
        <end position="55"/>
    </location>
</feature>
<proteinExistence type="predicted"/>
<dbReference type="EMBL" id="CAMXCT010001591">
    <property type="protein sequence ID" value="CAI3991419.1"/>
    <property type="molecule type" value="Genomic_DNA"/>
</dbReference>
<dbReference type="EMBL" id="CAMXCT030001591">
    <property type="protein sequence ID" value="CAL4778731.1"/>
    <property type="molecule type" value="Genomic_DNA"/>
</dbReference>
<feature type="compositionally biased region" description="Gly residues" evidence="1">
    <location>
        <begin position="13"/>
        <end position="24"/>
    </location>
</feature>
<keyword evidence="4" id="KW-1185">Reference proteome</keyword>
<organism evidence="2">
    <name type="scientific">Cladocopium goreaui</name>
    <dbReference type="NCBI Taxonomy" id="2562237"/>
    <lineage>
        <taxon>Eukaryota</taxon>
        <taxon>Sar</taxon>
        <taxon>Alveolata</taxon>
        <taxon>Dinophyceae</taxon>
        <taxon>Suessiales</taxon>
        <taxon>Symbiodiniaceae</taxon>
        <taxon>Cladocopium</taxon>
    </lineage>
</organism>
<feature type="region of interest" description="Disordered" evidence="1">
    <location>
        <begin position="295"/>
        <end position="355"/>
    </location>
</feature>
<name>A0A9P1CGV1_9DINO</name>
<dbReference type="Proteomes" id="UP001152797">
    <property type="component" value="Unassembled WGS sequence"/>
</dbReference>
<evidence type="ECO:0000313" key="4">
    <source>
        <dbReference type="Proteomes" id="UP001152797"/>
    </source>
</evidence>
<reference evidence="2" key="1">
    <citation type="submission" date="2022-10" db="EMBL/GenBank/DDBJ databases">
        <authorList>
            <person name="Chen Y."/>
            <person name="Dougan E. K."/>
            <person name="Chan C."/>
            <person name="Rhodes N."/>
            <person name="Thang M."/>
        </authorList>
    </citation>
    <scope>NUCLEOTIDE SEQUENCE</scope>
</reference>
<gene>
    <name evidence="2" type="ORF">C1SCF055_LOCUS18332</name>
</gene>
<protein>
    <submittedName>
        <fullName evidence="2">Uncharacterized protein</fullName>
    </submittedName>
</protein>
<feature type="compositionally biased region" description="Polar residues" evidence="1">
    <location>
        <begin position="35"/>
        <end position="46"/>
    </location>
</feature>
<accession>A0A9P1CGV1</accession>
<evidence type="ECO:0000256" key="1">
    <source>
        <dbReference type="SAM" id="MobiDB-lite"/>
    </source>
</evidence>
<dbReference type="EMBL" id="CAMXCT020001591">
    <property type="protein sequence ID" value="CAL1144794.1"/>
    <property type="molecule type" value="Genomic_DNA"/>
</dbReference>
<dbReference type="AlphaFoldDB" id="A0A9P1CGV1"/>
<reference evidence="3 4" key="2">
    <citation type="submission" date="2024-05" db="EMBL/GenBank/DDBJ databases">
        <authorList>
            <person name="Chen Y."/>
            <person name="Shah S."/>
            <person name="Dougan E. K."/>
            <person name="Thang M."/>
            <person name="Chan C."/>
        </authorList>
    </citation>
    <scope>NUCLEOTIDE SEQUENCE [LARGE SCALE GENOMIC DNA]</scope>
</reference>
<evidence type="ECO:0000313" key="2">
    <source>
        <dbReference type="EMBL" id="CAI3991419.1"/>
    </source>
</evidence>